<evidence type="ECO:0000259" key="6">
    <source>
        <dbReference type="PROSITE" id="PS50119"/>
    </source>
</evidence>
<dbReference type="AlphaFoldDB" id="A0AA88YMD0"/>
<name>A0AA88YMD0_PINIB</name>
<dbReference type="InterPro" id="IPR047153">
    <property type="entry name" value="TRIM45/56/19-like"/>
</dbReference>
<dbReference type="InterPro" id="IPR017907">
    <property type="entry name" value="Znf_RING_CS"/>
</dbReference>
<dbReference type="Proteomes" id="UP001186944">
    <property type="component" value="Unassembled WGS sequence"/>
</dbReference>
<dbReference type="GO" id="GO:0060340">
    <property type="term" value="P:positive regulation of type I interferon-mediated signaling pathway"/>
    <property type="evidence" value="ECO:0007669"/>
    <property type="project" value="TreeGrafter"/>
</dbReference>
<dbReference type="SUPFAM" id="SSF57845">
    <property type="entry name" value="B-box zinc-binding domain"/>
    <property type="match status" value="1"/>
</dbReference>
<dbReference type="CDD" id="cd19757">
    <property type="entry name" value="Bbox1"/>
    <property type="match status" value="1"/>
</dbReference>
<evidence type="ECO:0000313" key="8">
    <source>
        <dbReference type="Proteomes" id="UP001186944"/>
    </source>
</evidence>
<evidence type="ECO:0000256" key="1">
    <source>
        <dbReference type="ARBA" id="ARBA00022723"/>
    </source>
</evidence>
<dbReference type="PROSITE" id="PS50089">
    <property type="entry name" value="ZF_RING_2"/>
    <property type="match status" value="1"/>
</dbReference>
<dbReference type="EMBL" id="VSWD01000005">
    <property type="protein sequence ID" value="KAK3101544.1"/>
    <property type="molecule type" value="Genomic_DNA"/>
</dbReference>
<evidence type="ECO:0000256" key="2">
    <source>
        <dbReference type="ARBA" id="ARBA00022771"/>
    </source>
</evidence>
<dbReference type="GO" id="GO:0005654">
    <property type="term" value="C:nucleoplasm"/>
    <property type="evidence" value="ECO:0007669"/>
    <property type="project" value="TreeGrafter"/>
</dbReference>
<keyword evidence="2 4" id="KW-0863">Zinc-finger</keyword>
<dbReference type="InterPro" id="IPR001841">
    <property type="entry name" value="Znf_RING"/>
</dbReference>
<accession>A0AA88YMD0</accession>
<evidence type="ECO:0000259" key="5">
    <source>
        <dbReference type="PROSITE" id="PS50089"/>
    </source>
</evidence>
<organism evidence="7 8">
    <name type="scientific">Pinctada imbricata</name>
    <name type="common">Atlantic pearl-oyster</name>
    <name type="synonym">Pinctada martensii</name>
    <dbReference type="NCBI Taxonomy" id="66713"/>
    <lineage>
        <taxon>Eukaryota</taxon>
        <taxon>Metazoa</taxon>
        <taxon>Spiralia</taxon>
        <taxon>Lophotrochozoa</taxon>
        <taxon>Mollusca</taxon>
        <taxon>Bivalvia</taxon>
        <taxon>Autobranchia</taxon>
        <taxon>Pteriomorphia</taxon>
        <taxon>Pterioida</taxon>
        <taxon>Pterioidea</taxon>
        <taxon>Pteriidae</taxon>
        <taxon>Pinctada</taxon>
    </lineage>
</organism>
<dbReference type="GO" id="GO:0008270">
    <property type="term" value="F:zinc ion binding"/>
    <property type="evidence" value="ECO:0007669"/>
    <property type="project" value="UniProtKB-KW"/>
</dbReference>
<dbReference type="Pfam" id="PF00097">
    <property type="entry name" value="zf-C3HC4"/>
    <property type="match status" value="1"/>
</dbReference>
<proteinExistence type="predicted"/>
<reference evidence="7" key="1">
    <citation type="submission" date="2019-08" db="EMBL/GenBank/DDBJ databases">
        <title>The improved chromosome-level genome for the pearl oyster Pinctada fucata martensii using PacBio sequencing and Hi-C.</title>
        <authorList>
            <person name="Zheng Z."/>
        </authorList>
    </citation>
    <scope>NUCLEOTIDE SEQUENCE</scope>
    <source>
        <strain evidence="7">ZZ-2019</strain>
        <tissue evidence="7">Adductor muscle</tissue>
    </source>
</reference>
<evidence type="ECO:0000256" key="4">
    <source>
        <dbReference type="PROSITE-ProRule" id="PRU00024"/>
    </source>
</evidence>
<dbReference type="Gene3D" id="2.120.10.30">
    <property type="entry name" value="TolB, C-terminal domain"/>
    <property type="match status" value="1"/>
</dbReference>
<gene>
    <name evidence="7" type="ORF">FSP39_004337</name>
</gene>
<comment type="caution">
    <text evidence="7">The sequence shown here is derived from an EMBL/GenBank/DDBJ whole genome shotgun (WGS) entry which is preliminary data.</text>
</comment>
<dbReference type="GO" id="GO:0045087">
    <property type="term" value="P:innate immune response"/>
    <property type="evidence" value="ECO:0007669"/>
    <property type="project" value="TreeGrafter"/>
</dbReference>
<evidence type="ECO:0000256" key="3">
    <source>
        <dbReference type="ARBA" id="ARBA00022833"/>
    </source>
</evidence>
<dbReference type="SUPFAM" id="SSF57850">
    <property type="entry name" value="RING/U-box"/>
    <property type="match status" value="1"/>
</dbReference>
<dbReference type="InterPro" id="IPR018957">
    <property type="entry name" value="Znf_C3HC4_RING-type"/>
</dbReference>
<keyword evidence="1" id="KW-0479">Metal-binding</keyword>
<dbReference type="Gene3D" id="3.30.40.10">
    <property type="entry name" value="Zinc/RING finger domain, C3HC4 (zinc finger)"/>
    <property type="match status" value="1"/>
</dbReference>
<dbReference type="Gene3D" id="3.30.160.60">
    <property type="entry name" value="Classic Zinc Finger"/>
    <property type="match status" value="1"/>
</dbReference>
<dbReference type="InterPro" id="IPR011042">
    <property type="entry name" value="6-blade_b-propeller_TolB-like"/>
</dbReference>
<dbReference type="SUPFAM" id="SSF101898">
    <property type="entry name" value="NHL repeat"/>
    <property type="match status" value="1"/>
</dbReference>
<dbReference type="PROSITE" id="PS50119">
    <property type="entry name" value="ZF_BBOX"/>
    <property type="match status" value="1"/>
</dbReference>
<keyword evidence="8" id="KW-1185">Reference proteome</keyword>
<sequence length="636" mass="72022">MALSKYNSRKVDLNTCTICFETFKTPKYFPCLHSFCEGCIETYIKTTFVHEKGGIDCPVCRTFVSKPDDISKEEWSSKLPTNHVLVSLMDTNESKSGRKLCSACSRENETENASSWCMNCGEALCKSCERYHRRNKSSATHKLVDLENYKETDLPLHHADIPCTDHPDKNVEAYCRDHSAACCMTCAFLKHRNCKNVGSIQDVAEETKNSKAVESFSDSMHEFQKSLNALLQYTGTNLQEFDKDVEKMKADVETLFIKLSTHLRQLKSDILSEIAQVEKEVRPEIEDKHDEIKRKISTIGNNLALFQTNLKHAPPAQFLQAMEKLIEQRLMIEQFVNDESKTVKETRVTFDANEKLMEIEKDIKVFGDVKISRTSKDEMQMRSADRYVNMCSVVPTLTSEVDVPSSVKGTAILQNGHVLMSQWRSNTIELRDHHCSSVLSTLSLPGHPHGIQMTSDTEGSVAVHGHGLIIFTIQNNQITKMKEIRINLNCDFVYHTDKYYIGCDKNIAVHDSNHHKVRDISMDNNVSCMAVRGDTSLCYTLWGGHELYCITMDGTPVFTYSHDKLQYTTGVTVDHAGYIYVCGGSSRNIHQLRHDGKLQRIIFDNLSSAPYCVSMNKRGDTALIGCSGKVLFFDLK</sequence>
<dbReference type="InterPro" id="IPR000315">
    <property type="entry name" value="Znf_B-box"/>
</dbReference>
<dbReference type="PROSITE" id="PS00518">
    <property type="entry name" value="ZF_RING_1"/>
    <property type="match status" value="1"/>
</dbReference>
<dbReference type="PANTHER" id="PTHR25462">
    <property type="entry name" value="BONUS, ISOFORM C-RELATED"/>
    <property type="match status" value="1"/>
</dbReference>
<dbReference type="PANTHER" id="PTHR25462:SF299">
    <property type="entry name" value="E3 UBIQUITIN-PROTEIN LIGASE TRIM56"/>
    <property type="match status" value="1"/>
</dbReference>
<dbReference type="GO" id="GO:0061630">
    <property type="term" value="F:ubiquitin protein ligase activity"/>
    <property type="evidence" value="ECO:0007669"/>
    <property type="project" value="TreeGrafter"/>
</dbReference>
<keyword evidence="3" id="KW-0862">Zinc</keyword>
<feature type="domain" description="RING-type" evidence="5">
    <location>
        <begin position="16"/>
        <end position="61"/>
    </location>
</feature>
<dbReference type="InterPro" id="IPR013083">
    <property type="entry name" value="Znf_RING/FYVE/PHD"/>
</dbReference>
<evidence type="ECO:0000313" key="7">
    <source>
        <dbReference type="EMBL" id="KAK3101544.1"/>
    </source>
</evidence>
<dbReference type="SMART" id="SM00184">
    <property type="entry name" value="RING"/>
    <property type="match status" value="1"/>
</dbReference>
<feature type="domain" description="B box-type" evidence="6">
    <location>
        <begin position="96"/>
        <end position="146"/>
    </location>
</feature>
<protein>
    <submittedName>
        <fullName evidence="7">Uncharacterized protein</fullName>
    </submittedName>
</protein>